<dbReference type="PANTHER" id="PTHR33988">
    <property type="entry name" value="ENDORIBONUCLEASE MAZF-RELATED"/>
    <property type="match status" value="1"/>
</dbReference>
<dbReference type="InterPro" id="IPR003477">
    <property type="entry name" value="PemK-like"/>
</dbReference>
<evidence type="ECO:0000256" key="1">
    <source>
        <dbReference type="PIRNR" id="PIRNR033490"/>
    </source>
</evidence>
<accession>A0A975GLV3</accession>
<dbReference type="GO" id="GO:0016075">
    <property type="term" value="P:rRNA catabolic process"/>
    <property type="evidence" value="ECO:0007669"/>
    <property type="project" value="TreeGrafter"/>
</dbReference>
<comment type="similarity">
    <text evidence="1">Belongs to the PemK/MazF family.</text>
</comment>
<gene>
    <name evidence="2" type="ORF">dnm_020420</name>
</gene>
<keyword evidence="1" id="KW-0255">Endonuclease</keyword>
<organism evidence="2 3">
    <name type="scientific">Desulfonema magnum</name>
    <dbReference type="NCBI Taxonomy" id="45655"/>
    <lineage>
        <taxon>Bacteria</taxon>
        <taxon>Pseudomonadati</taxon>
        <taxon>Thermodesulfobacteriota</taxon>
        <taxon>Desulfobacteria</taxon>
        <taxon>Desulfobacterales</taxon>
        <taxon>Desulfococcaceae</taxon>
        <taxon>Desulfonema</taxon>
    </lineage>
</organism>
<dbReference type="EC" id="3.1.-.-" evidence="1"/>
<comment type="function">
    <text evidence="1">Toxic component of a type II toxin-antitoxin (TA) system.</text>
</comment>
<reference evidence="2" key="1">
    <citation type="journal article" date="2021" name="Microb. Physiol.">
        <title>Proteogenomic Insights into the Physiology of Marine, Sulfate-Reducing, Filamentous Desulfonema limicola and Desulfonema magnum.</title>
        <authorList>
            <person name="Schnaars V."/>
            <person name="Wohlbrand L."/>
            <person name="Scheve S."/>
            <person name="Hinrichs C."/>
            <person name="Reinhardt R."/>
            <person name="Rabus R."/>
        </authorList>
    </citation>
    <scope>NUCLEOTIDE SEQUENCE</scope>
    <source>
        <strain evidence="2">4be13</strain>
    </source>
</reference>
<dbReference type="InterPro" id="IPR011067">
    <property type="entry name" value="Plasmid_toxin/cell-grow_inhib"/>
</dbReference>
<dbReference type="PANTHER" id="PTHR33988:SF2">
    <property type="entry name" value="ENDORIBONUCLEASE MAZF"/>
    <property type="match status" value="1"/>
</dbReference>
<dbReference type="Proteomes" id="UP000663722">
    <property type="component" value="Chromosome"/>
</dbReference>
<name>A0A975GLV3_9BACT</name>
<evidence type="ECO:0000313" key="3">
    <source>
        <dbReference type="Proteomes" id="UP000663722"/>
    </source>
</evidence>
<dbReference type="GO" id="GO:0016787">
    <property type="term" value="F:hydrolase activity"/>
    <property type="evidence" value="ECO:0007669"/>
    <property type="project" value="UniProtKB-KW"/>
</dbReference>
<keyword evidence="3" id="KW-1185">Reference proteome</keyword>
<keyword evidence="1" id="KW-0540">Nuclease</keyword>
<dbReference type="GO" id="GO:0003677">
    <property type="term" value="F:DNA binding"/>
    <property type="evidence" value="ECO:0007669"/>
    <property type="project" value="InterPro"/>
</dbReference>
<dbReference type="AlphaFoldDB" id="A0A975GLV3"/>
<dbReference type="GO" id="GO:0004521">
    <property type="term" value="F:RNA endonuclease activity"/>
    <property type="evidence" value="ECO:0007669"/>
    <property type="project" value="TreeGrafter"/>
</dbReference>
<dbReference type="GO" id="GO:0006402">
    <property type="term" value="P:mRNA catabolic process"/>
    <property type="evidence" value="ECO:0007669"/>
    <property type="project" value="TreeGrafter"/>
</dbReference>
<protein>
    <recommendedName>
        <fullName evidence="1">mRNA interferase</fullName>
        <ecNumber evidence="1">3.1.-.-</ecNumber>
    </recommendedName>
</protein>
<dbReference type="SUPFAM" id="SSF50118">
    <property type="entry name" value="Cell growth inhibitor/plasmid maintenance toxic component"/>
    <property type="match status" value="1"/>
</dbReference>
<dbReference type="KEGG" id="dmm:dnm_020420"/>
<dbReference type="RefSeq" id="WP_207681837.1">
    <property type="nucleotide sequence ID" value="NZ_CP061800.1"/>
</dbReference>
<proteinExistence type="inferred from homology"/>
<dbReference type="Pfam" id="PF02452">
    <property type="entry name" value="PemK_toxin"/>
    <property type="match status" value="1"/>
</dbReference>
<dbReference type="Gene3D" id="2.30.30.110">
    <property type="match status" value="1"/>
</dbReference>
<evidence type="ECO:0000313" key="2">
    <source>
        <dbReference type="EMBL" id="QTA86024.1"/>
    </source>
</evidence>
<dbReference type="EMBL" id="CP061800">
    <property type="protein sequence ID" value="QTA86024.1"/>
    <property type="molecule type" value="Genomic_DNA"/>
</dbReference>
<sequence length="120" mass="13641">MVIRQGDVFWIDMGEPFGSEPAYRHPHVVIQNDIFNQSRINTVVVCVLTSNIRRAQAPGNMLLEKGEANLPKQSVVNVSQIFTIDKRDLTERIGTLSSRRVRQILDGIHLLTEPRDIGYE</sequence>
<dbReference type="PIRSF" id="PIRSF033490">
    <property type="entry name" value="MazF"/>
    <property type="match status" value="1"/>
</dbReference>
<keyword evidence="1" id="KW-0378">Hydrolase</keyword>